<dbReference type="EMBL" id="JAAALK010000289">
    <property type="protein sequence ID" value="KAG8050671.1"/>
    <property type="molecule type" value="Genomic_DNA"/>
</dbReference>
<accession>A0A8J5V8D9</accession>
<keyword evidence="2" id="KW-1185">Reference proteome</keyword>
<dbReference type="OrthoDB" id="354304at2759"/>
<gene>
    <name evidence="1" type="ORF">GUJ93_ZPchr0009g2264</name>
</gene>
<dbReference type="AlphaFoldDB" id="A0A8J5V8D9"/>
<protein>
    <submittedName>
        <fullName evidence="1">Uncharacterized protein</fullName>
    </submittedName>
</protein>
<dbReference type="Proteomes" id="UP000729402">
    <property type="component" value="Unassembled WGS sequence"/>
</dbReference>
<comment type="caution">
    <text evidence="1">The sequence shown here is derived from an EMBL/GenBank/DDBJ whole genome shotgun (WGS) entry which is preliminary data.</text>
</comment>
<sequence>MRMMKTFFESMQSLVVDPFFPQGTLKNEGYERYGVRSSTGNGKRMHPTSALAHYPVREPWNLIHNCWRRIRILAHEGKSVLVVAHNAVNQALVATSLGWTLHFRIILQSNFGASVLDFTPKTGGRPPNV</sequence>
<proteinExistence type="predicted"/>
<evidence type="ECO:0000313" key="1">
    <source>
        <dbReference type="EMBL" id="KAG8050671.1"/>
    </source>
</evidence>
<reference evidence="1" key="1">
    <citation type="journal article" date="2021" name="bioRxiv">
        <title>Whole Genome Assembly and Annotation of Northern Wild Rice, Zizania palustris L., Supports a Whole Genome Duplication in the Zizania Genus.</title>
        <authorList>
            <person name="Haas M."/>
            <person name="Kono T."/>
            <person name="Macchietto M."/>
            <person name="Millas R."/>
            <person name="McGilp L."/>
            <person name="Shao M."/>
            <person name="Duquette J."/>
            <person name="Hirsch C.N."/>
            <person name="Kimball J."/>
        </authorList>
    </citation>
    <scope>NUCLEOTIDE SEQUENCE</scope>
    <source>
        <tissue evidence="1">Fresh leaf tissue</tissue>
    </source>
</reference>
<reference evidence="1" key="2">
    <citation type="submission" date="2021-02" db="EMBL/GenBank/DDBJ databases">
        <authorList>
            <person name="Kimball J.A."/>
            <person name="Haas M.W."/>
            <person name="Macchietto M."/>
            <person name="Kono T."/>
            <person name="Duquette J."/>
            <person name="Shao M."/>
        </authorList>
    </citation>
    <scope>NUCLEOTIDE SEQUENCE</scope>
    <source>
        <tissue evidence="1">Fresh leaf tissue</tissue>
    </source>
</reference>
<evidence type="ECO:0000313" key="2">
    <source>
        <dbReference type="Proteomes" id="UP000729402"/>
    </source>
</evidence>
<name>A0A8J5V8D9_ZIZPA</name>
<organism evidence="1 2">
    <name type="scientific">Zizania palustris</name>
    <name type="common">Northern wild rice</name>
    <dbReference type="NCBI Taxonomy" id="103762"/>
    <lineage>
        <taxon>Eukaryota</taxon>
        <taxon>Viridiplantae</taxon>
        <taxon>Streptophyta</taxon>
        <taxon>Embryophyta</taxon>
        <taxon>Tracheophyta</taxon>
        <taxon>Spermatophyta</taxon>
        <taxon>Magnoliopsida</taxon>
        <taxon>Liliopsida</taxon>
        <taxon>Poales</taxon>
        <taxon>Poaceae</taxon>
        <taxon>BOP clade</taxon>
        <taxon>Oryzoideae</taxon>
        <taxon>Oryzeae</taxon>
        <taxon>Zizaniinae</taxon>
        <taxon>Zizania</taxon>
    </lineage>
</organism>